<protein>
    <submittedName>
        <fullName evidence="2">Uncharacterized protein</fullName>
    </submittedName>
</protein>
<evidence type="ECO:0000313" key="2">
    <source>
        <dbReference type="EMBL" id="KAK7341622.1"/>
    </source>
</evidence>
<dbReference type="EMBL" id="JAYMYR010000009">
    <property type="protein sequence ID" value="KAK7341622.1"/>
    <property type="molecule type" value="Genomic_DNA"/>
</dbReference>
<keyword evidence="3" id="KW-1185">Reference proteome</keyword>
<dbReference type="Proteomes" id="UP001374584">
    <property type="component" value="Unassembled WGS sequence"/>
</dbReference>
<sequence>MSGAVFLFSPSSANKKSDGGKTLEQKMKMDPLDGNLHFFEFDFNSFIYILGIADQLRRPSLYHMQLATLQACITFLACF</sequence>
<organism evidence="2 3">
    <name type="scientific">Phaseolus coccineus</name>
    <name type="common">Scarlet runner bean</name>
    <name type="synonym">Phaseolus multiflorus</name>
    <dbReference type="NCBI Taxonomy" id="3886"/>
    <lineage>
        <taxon>Eukaryota</taxon>
        <taxon>Viridiplantae</taxon>
        <taxon>Streptophyta</taxon>
        <taxon>Embryophyta</taxon>
        <taxon>Tracheophyta</taxon>
        <taxon>Spermatophyta</taxon>
        <taxon>Magnoliopsida</taxon>
        <taxon>eudicotyledons</taxon>
        <taxon>Gunneridae</taxon>
        <taxon>Pentapetalae</taxon>
        <taxon>rosids</taxon>
        <taxon>fabids</taxon>
        <taxon>Fabales</taxon>
        <taxon>Fabaceae</taxon>
        <taxon>Papilionoideae</taxon>
        <taxon>50 kb inversion clade</taxon>
        <taxon>NPAAA clade</taxon>
        <taxon>indigoferoid/millettioid clade</taxon>
        <taxon>Phaseoleae</taxon>
        <taxon>Phaseolus</taxon>
    </lineage>
</organism>
<name>A0AAN9LT15_PHACN</name>
<reference evidence="2 3" key="1">
    <citation type="submission" date="2024-01" db="EMBL/GenBank/DDBJ databases">
        <title>The genomes of 5 underutilized Papilionoideae crops provide insights into root nodulation and disease resistanc.</title>
        <authorList>
            <person name="Jiang F."/>
        </authorList>
    </citation>
    <scope>NUCLEOTIDE SEQUENCE [LARGE SCALE GENOMIC DNA]</scope>
    <source>
        <strain evidence="2">JINMINGXINNONG_FW02</strain>
        <tissue evidence="2">Leaves</tissue>
    </source>
</reference>
<evidence type="ECO:0000313" key="3">
    <source>
        <dbReference type="Proteomes" id="UP001374584"/>
    </source>
</evidence>
<comment type="caution">
    <text evidence="2">The sequence shown here is derived from an EMBL/GenBank/DDBJ whole genome shotgun (WGS) entry which is preliminary data.</text>
</comment>
<dbReference type="AlphaFoldDB" id="A0AAN9LT15"/>
<feature type="region of interest" description="Disordered" evidence="1">
    <location>
        <begin position="1"/>
        <end position="21"/>
    </location>
</feature>
<gene>
    <name evidence="2" type="ORF">VNO80_24559</name>
</gene>
<accession>A0AAN9LT15</accession>
<evidence type="ECO:0000256" key="1">
    <source>
        <dbReference type="SAM" id="MobiDB-lite"/>
    </source>
</evidence>
<proteinExistence type="predicted"/>